<protein>
    <submittedName>
        <fullName evidence="1">Uncharacterized protein</fullName>
    </submittedName>
</protein>
<sequence length="118" mass="13172">MRLEVQQSIMNKAFRDNKVPFSQEADAFRWSGTTKVTSKNTGRTYQVEVKLTLKTSARLADQMSACLLKPEGVRMEDLLIAGMIDPKLNGSIEMNGLPKDKIEANLGKFIKKLNKPSA</sequence>
<comment type="caution">
    <text evidence="1">The sequence shown here is derived from an EMBL/GenBank/DDBJ whole genome shotgun (WGS) entry which is preliminary data.</text>
</comment>
<reference evidence="1 2" key="1">
    <citation type="submission" date="2015-09" db="EMBL/GenBank/DDBJ databases">
        <title>Draft genome sequence of Alicyclobacillus ferrooxydans DSM 22381.</title>
        <authorList>
            <person name="Hemp J."/>
        </authorList>
    </citation>
    <scope>NUCLEOTIDE SEQUENCE [LARGE SCALE GENOMIC DNA]</scope>
    <source>
        <strain evidence="1 2">TC-34</strain>
    </source>
</reference>
<accession>A0A0P9EH86</accession>
<dbReference type="EMBL" id="LJCO01000085">
    <property type="protein sequence ID" value="KPV41961.1"/>
    <property type="molecule type" value="Genomic_DNA"/>
</dbReference>
<dbReference type="STRING" id="471514.AN477_19480"/>
<dbReference type="AlphaFoldDB" id="A0A0P9EH86"/>
<evidence type="ECO:0000313" key="2">
    <source>
        <dbReference type="Proteomes" id="UP000050482"/>
    </source>
</evidence>
<dbReference type="PATRIC" id="fig|471514.4.peg.994"/>
<gene>
    <name evidence="1" type="ORF">AN477_19480</name>
</gene>
<evidence type="ECO:0000313" key="1">
    <source>
        <dbReference type="EMBL" id="KPV41961.1"/>
    </source>
</evidence>
<name>A0A0P9EH86_9BACL</name>
<organism evidence="1 2">
    <name type="scientific">Alicyclobacillus ferrooxydans</name>
    <dbReference type="NCBI Taxonomy" id="471514"/>
    <lineage>
        <taxon>Bacteria</taxon>
        <taxon>Bacillati</taxon>
        <taxon>Bacillota</taxon>
        <taxon>Bacilli</taxon>
        <taxon>Bacillales</taxon>
        <taxon>Alicyclobacillaceae</taxon>
        <taxon>Alicyclobacillus</taxon>
    </lineage>
</organism>
<dbReference type="OrthoDB" id="2375651at2"/>
<keyword evidence="2" id="KW-1185">Reference proteome</keyword>
<proteinExistence type="predicted"/>
<dbReference type="Proteomes" id="UP000050482">
    <property type="component" value="Unassembled WGS sequence"/>
</dbReference>
<dbReference type="RefSeq" id="WP_054970862.1">
    <property type="nucleotide sequence ID" value="NZ_LJCO01000085.1"/>
</dbReference>